<dbReference type="OrthoDB" id="2309379at2759"/>
<evidence type="ECO:0000313" key="1">
    <source>
        <dbReference type="EMBL" id="RIB20651.1"/>
    </source>
</evidence>
<accession>A0A397VFN4</accession>
<sequence>MSGNKKGAIVQFNKKANIDTVRIGCGMHVMHIVFLNFEEAFGKLPSSIGFSRTPQPYNLLYLAWYLHDGYNSSNKGKPLNIKSDWIQKLYDTLLGYHFSQYQLPIRGRWGYELRAAKQYLDRREAHLKFANWFIRELENNQNTPAAYLSDWCLFRDWLLNKKLNIQVQCLVTFGEHLYEPLMQFMVGKDPIPRIQVENQLDQLPPGRRAHEMLDKVNEWIKFLDELKKNFDTFFGQELLMALESLNNEEFGGNSSHEFARAFYYVVFQQWLLEPTEYEKNLAQQLYDDLEITNNTFGLQEELLSSLEFRNEFQKFCSASNSKIYEYSLVYKFVKERIYFIIIHQQQVEGLFNKLDLKTHPNMTHSLKKSKLQLSSGNIDRENIALELKKYSYKT</sequence>
<organism evidence="1 2">
    <name type="scientific">Gigaspora rosea</name>
    <dbReference type="NCBI Taxonomy" id="44941"/>
    <lineage>
        <taxon>Eukaryota</taxon>
        <taxon>Fungi</taxon>
        <taxon>Fungi incertae sedis</taxon>
        <taxon>Mucoromycota</taxon>
        <taxon>Glomeromycotina</taxon>
        <taxon>Glomeromycetes</taxon>
        <taxon>Diversisporales</taxon>
        <taxon>Gigasporaceae</taxon>
        <taxon>Gigaspora</taxon>
    </lineage>
</organism>
<protein>
    <submittedName>
        <fullName evidence="1">Uncharacterized protein</fullName>
    </submittedName>
</protein>
<reference evidence="1 2" key="1">
    <citation type="submission" date="2018-06" db="EMBL/GenBank/DDBJ databases">
        <title>Comparative genomics reveals the genomic features of Rhizophagus irregularis, R. cerebriforme, R. diaphanum and Gigaspora rosea, and their symbiotic lifestyle signature.</title>
        <authorList>
            <person name="Morin E."/>
            <person name="San Clemente H."/>
            <person name="Chen E.C.H."/>
            <person name="De La Providencia I."/>
            <person name="Hainaut M."/>
            <person name="Kuo A."/>
            <person name="Kohler A."/>
            <person name="Murat C."/>
            <person name="Tang N."/>
            <person name="Roy S."/>
            <person name="Loubradou J."/>
            <person name="Henrissat B."/>
            <person name="Grigoriev I.V."/>
            <person name="Corradi N."/>
            <person name="Roux C."/>
            <person name="Martin F.M."/>
        </authorList>
    </citation>
    <scope>NUCLEOTIDE SEQUENCE [LARGE SCALE GENOMIC DNA]</scope>
    <source>
        <strain evidence="1 2">DAOM 194757</strain>
    </source>
</reference>
<proteinExistence type="predicted"/>
<gene>
    <name evidence="1" type="ORF">C2G38_2178764</name>
</gene>
<name>A0A397VFN4_9GLOM</name>
<dbReference type="AlphaFoldDB" id="A0A397VFN4"/>
<evidence type="ECO:0000313" key="2">
    <source>
        <dbReference type="Proteomes" id="UP000266673"/>
    </source>
</evidence>
<dbReference type="Proteomes" id="UP000266673">
    <property type="component" value="Unassembled WGS sequence"/>
</dbReference>
<dbReference type="EMBL" id="QKWP01000406">
    <property type="protein sequence ID" value="RIB20651.1"/>
    <property type="molecule type" value="Genomic_DNA"/>
</dbReference>
<keyword evidence="2" id="KW-1185">Reference proteome</keyword>
<comment type="caution">
    <text evidence="1">The sequence shown here is derived from an EMBL/GenBank/DDBJ whole genome shotgun (WGS) entry which is preliminary data.</text>
</comment>